<feature type="region of interest" description="Disordered" evidence="2">
    <location>
        <begin position="767"/>
        <end position="792"/>
    </location>
</feature>
<dbReference type="Gene3D" id="2.170.16.10">
    <property type="entry name" value="Hedgehog/Intein (Hint) domain"/>
    <property type="match status" value="1"/>
</dbReference>
<dbReference type="Pfam" id="PF07591">
    <property type="entry name" value="PT-HINT"/>
    <property type="match status" value="1"/>
</dbReference>
<dbReference type="CDD" id="cd00081">
    <property type="entry name" value="Hint"/>
    <property type="match status" value="1"/>
</dbReference>
<dbReference type="Gene3D" id="2.180.10.10">
    <property type="entry name" value="RHS repeat-associated core"/>
    <property type="match status" value="1"/>
</dbReference>
<dbReference type="PANTHER" id="PTHR32305:SF17">
    <property type="entry name" value="TRNA NUCLEASE WAPA"/>
    <property type="match status" value="1"/>
</dbReference>
<evidence type="ECO:0000313" key="4">
    <source>
        <dbReference type="EMBL" id="TDO40991.1"/>
    </source>
</evidence>
<sequence>MTEKKKFFSSGRRGFALGASALVLTSFLTYTWVEQMLDGERDVQSVAATDFGTVKVKTVPLPADGGAWKGPEKGRWPAAGSTDIVLAGATGRAVEAKAGSIKVKVKAAPGKKAPDRVRVTTLPKEQSTKLGLSGPVLAVEGDQPGDVETEVDVDSFSQLYGGGWAGRLNLSQLPACAATTPQKAECQDAVPLKTEKQATTLAAPMTLTAAGPTVLALTADTESGEGDYKASDLQASGSWTAGDSSGAFNYSNAIKVPPAPGPVPAVALNYSSQMVDGRMAGNNNQASWAGDGWDYTPGYIERSYVTCQDDVDKADGKDPNNKDKKTLDQCWKDKSPNITVLLSGTNTALVKDDATGAWRPAADANWKVQLEGSTAKKGTATTERWIITTPDGTRNFFAAEAGTSNSRWSVPVFGNHDGEDCHADAFKDSSCEQAWRWLLDKQIDVHGNMTRYFYKKETGHYGSADDKNNRVSFDRGGNLERIEYGLHTEYPDVAATGRIVFGTANRCFASECYSDGKPVAANWPDVPWDKECTAEPCTDKLAPVFYSIKRLTKITTEIRTSATGFDPVESWTLDQEFKAPKSARSASLWLKSITHAGHVGGTVTDPPVVFTGVELANQVNAIAGTEFFSRWRIQNVRTESGADVFVSYSDADCDANDLPAVENNSRLCYPVYWTPDGYWEPTRDWFRKYVVKEVTTYERTADQPPVTTRYAYSNEGTNTNVLWGWDDGEFTKKKHRTYGQWRGYSRVTATVGGTQAPLVTRKQFFRGLDDQPLPGDKTRSVQVTDSAGNSYTDQPALAGSTLEEASLDGAAVVETSITSYWVKQTAARSRTGGSDRAYKIAPSVKKERRLIAPGTWAQSETRTTYDDEGYAEVAYELGDTSKTGDETCTRNTYVQNDSPWLRGLVSRSETVSKACGATVSRPADIVADVKTYYDGSDTHGAAPGKGKATRVDTLDEWKNGAPQYTVTTRAAFDALGRPTSNTDSIGKASKTYYTPAGPGPVTQTRTLNALDHEVITDQNPAWATPTSILDANKKRTVLEHDPMGRLAKVWLPGRAKTATPNLEFSYLVRNDGPLAVTTKRLGPNNNQITEIGLFDSLYRSVQVQEDAQKNKDGQDARLVTGTGYNDRGQVEYKSDGNYALGKPGTGLVGITPGEDRSRTVSTYDRLGRVVEEALWSHNVRKWGTTTAYGGNPLGWQVAVTPPKGGTATATVENVDGNVIEEREFHGPEPEGAFDKTSYTYTPRGDLETVVKGDLTWRYEYDLRGRETKTVDPDKGTTVLEYNNGDDVTKSTDAEGDVVSTTYDDLGRQKQRLFNGVKAAEWTYDTVAKGHLSKSTSIVGGHSFTKEIFEYSDAYQVVDEEVTIPAMPGLTGLAGTYVATYTYTANGLPWRSSLPKIGPMEKEGLTRTYDDLGNVVKLAGTSSPSGTVRTYVDRSTYSPYGEVLNRWLGTPVGDKPQAYQNYVYDDATRRLSEFWFDRDGSVPNVAAVTYDYDEIGNVRSIANRPVDADNNPRAGEEDVQCFTYDHLRRLTQAWTQVATECAGPSAVGGKAPYWKTWAFDEHGSRTGTSDKLTGKTSTYGYAAGAQPHGVRTITTGEQVDHYDWDKRGNLKYRKVGDRTETFQWSPHGKLTKISGPEGDTTMVYDVDGNRIARIDPKGAATAFLFGNEYTSSPASTSTTRYYEHAGDTIASRTDTTSRKGDIIWLASDAQDSATWAVNAVTRAATIKYNDPYGNPRDGSATPQWPSGQRGFVGGINDPTGLTLLGARFYDPRTGAFISVDPEIDEHDPQRLHPYAYSNNNPTTFSDPDGLFWGAIKNGIQKTASAVANGAKAATKAVVDNAGTIASVAGTVAMVAAVLPPPAQVVAAAAGAVAAVAGAIDTAKSCVGGDVGGCASGIAGMVPGVRQAKNAARGIGPLKNAAKGIFAKGCNSFLPGTRVLMADGSTKPIEDVDVDDRVVARDPETGEDGIRPVTSLITGTGEKQLVKITVDADGDGAGDGTVTATDGHPVWVDDERKWLDAGALKAGMQLLTPDGARVTVIAVVAYGAVATVHNLDVDDIDTYYVVAGGTPVLVHNAEACSILEHRAKELHDLRRDGTASGYFAWKLGTTAIVRSKKVLPDGTVTYVDVVAANGKGLTAAQRAALRGNEEEAVNFDDLHAEMNALKHAVDSKYEPLHGAASRNVCPWCENSIRDRGGRLTGRSKWRQAVPAAGGKKKYPKGQRGFEIYRNGQLWGIKVHGGTLLL</sequence>
<evidence type="ECO:0000259" key="3">
    <source>
        <dbReference type="SMART" id="SM00306"/>
    </source>
</evidence>
<dbReference type="InterPro" id="IPR050708">
    <property type="entry name" value="T6SS_VgrG/RHS"/>
</dbReference>
<dbReference type="InterPro" id="IPR056823">
    <property type="entry name" value="TEN-like_YD-shell"/>
</dbReference>
<evidence type="ECO:0000256" key="1">
    <source>
        <dbReference type="ARBA" id="ARBA00022737"/>
    </source>
</evidence>
<comment type="caution">
    <text evidence="4">The sequence shown here is derived from an EMBL/GenBank/DDBJ whole genome shotgun (WGS) entry which is preliminary data.</text>
</comment>
<dbReference type="EMBL" id="SNWR01000001">
    <property type="protein sequence ID" value="TDO40991.1"/>
    <property type="molecule type" value="Genomic_DNA"/>
</dbReference>
<dbReference type="OrthoDB" id="291011at2"/>
<dbReference type="Pfam" id="PF25023">
    <property type="entry name" value="TEN_YD-shell"/>
    <property type="match status" value="1"/>
</dbReference>
<feature type="domain" description="Hint" evidence="3">
    <location>
        <begin position="1928"/>
        <end position="2032"/>
    </location>
</feature>
<organism evidence="4 5">
    <name type="scientific">Paractinoplanes brasiliensis</name>
    <dbReference type="NCBI Taxonomy" id="52695"/>
    <lineage>
        <taxon>Bacteria</taxon>
        <taxon>Bacillati</taxon>
        <taxon>Actinomycetota</taxon>
        <taxon>Actinomycetes</taxon>
        <taxon>Micromonosporales</taxon>
        <taxon>Micromonosporaceae</taxon>
        <taxon>Paractinoplanes</taxon>
    </lineage>
</organism>
<dbReference type="PANTHER" id="PTHR32305">
    <property type="match status" value="1"/>
</dbReference>
<name>A0A4R6JZ16_9ACTN</name>
<keyword evidence="1" id="KW-0677">Repeat</keyword>
<dbReference type="NCBIfam" id="TIGR03696">
    <property type="entry name" value="Rhs_assc_core"/>
    <property type="match status" value="1"/>
</dbReference>
<keyword evidence="5" id="KW-1185">Reference proteome</keyword>
<dbReference type="InterPro" id="IPR022385">
    <property type="entry name" value="Rhs_assc_core"/>
</dbReference>
<evidence type="ECO:0000313" key="5">
    <source>
        <dbReference type="Proteomes" id="UP000294901"/>
    </source>
</evidence>
<dbReference type="SUPFAM" id="SSF51294">
    <property type="entry name" value="Hedgehog/intein (Hint) domain"/>
    <property type="match status" value="1"/>
</dbReference>
<dbReference type="RefSeq" id="WP_133875090.1">
    <property type="nucleotide sequence ID" value="NZ_BOMD01000015.1"/>
</dbReference>
<accession>A0A4R6JZ16</accession>
<evidence type="ECO:0000256" key="2">
    <source>
        <dbReference type="SAM" id="MobiDB-lite"/>
    </source>
</evidence>
<dbReference type="InterPro" id="IPR003587">
    <property type="entry name" value="Hint_dom_N"/>
</dbReference>
<protein>
    <submittedName>
        <fullName evidence="4">RHS repeat-associated protein</fullName>
    </submittedName>
</protein>
<dbReference type="InterPro" id="IPR036844">
    <property type="entry name" value="Hint_dom_sf"/>
</dbReference>
<gene>
    <name evidence="4" type="ORF">C8E87_4714</name>
</gene>
<proteinExistence type="predicted"/>
<feature type="compositionally biased region" description="Polar residues" evidence="2">
    <location>
        <begin position="780"/>
        <end position="792"/>
    </location>
</feature>
<dbReference type="SMART" id="SM00306">
    <property type="entry name" value="HintN"/>
    <property type="match status" value="1"/>
</dbReference>
<dbReference type="Proteomes" id="UP000294901">
    <property type="component" value="Unassembled WGS sequence"/>
</dbReference>
<reference evidence="4 5" key="1">
    <citation type="submission" date="2019-03" db="EMBL/GenBank/DDBJ databases">
        <title>Sequencing the genomes of 1000 actinobacteria strains.</title>
        <authorList>
            <person name="Klenk H.-P."/>
        </authorList>
    </citation>
    <scope>NUCLEOTIDE SEQUENCE [LARGE SCALE GENOMIC DNA]</scope>
    <source>
        <strain evidence="4 5">DSM 43805</strain>
    </source>
</reference>